<name>A0AA37S9I5_9GAMM</name>
<comment type="function">
    <text evidence="4">PPIases accelerate the folding of proteins. It catalyzes the cis-trans isomerization of proline imidic peptide bonds in oligopeptides.</text>
</comment>
<keyword evidence="7" id="KW-1185">Reference proteome</keyword>
<dbReference type="PROSITE" id="PS50072">
    <property type="entry name" value="CSA_PPIASE_2"/>
    <property type="match status" value="1"/>
</dbReference>
<dbReference type="Gene3D" id="2.40.100.10">
    <property type="entry name" value="Cyclophilin-like"/>
    <property type="match status" value="1"/>
</dbReference>
<gene>
    <name evidence="6" type="ORF">GCM10007876_12600</name>
</gene>
<protein>
    <recommendedName>
        <fullName evidence="4">Peptidyl-prolyl cis-trans isomerase</fullName>
        <shortName evidence="4">PPIase</shortName>
        <ecNumber evidence="4">5.2.1.8</ecNumber>
    </recommendedName>
</protein>
<feature type="domain" description="PPIase cyclophilin-type" evidence="5">
    <location>
        <begin position="50"/>
        <end position="208"/>
    </location>
</feature>
<reference evidence="6" key="1">
    <citation type="journal article" date="2014" name="Int. J. Syst. Evol. Microbiol.">
        <title>Complete genome sequence of Corynebacterium casei LMG S-19264T (=DSM 44701T), isolated from a smear-ripened cheese.</title>
        <authorList>
            <consortium name="US DOE Joint Genome Institute (JGI-PGF)"/>
            <person name="Walter F."/>
            <person name="Albersmeier A."/>
            <person name="Kalinowski J."/>
            <person name="Ruckert C."/>
        </authorList>
    </citation>
    <scope>NUCLEOTIDE SEQUENCE</scope>
    <source>
        <strain evidence="6">NBRC 110071</strain>
    </source>
</reference>
<dbReference type="InterPro" id="IPR020892">
    <property type="entry name" value="Cyclophilin-type_PPIase_CS"/>
</dbReference>
<evidence type="ECO:0000313" key="6">
    <source>
        <dbReference type="EMBL" id="GLQ30781.1"/>
    </source>
</evidence>
<dbReference type="InterPro" id="IPR044666">
    <property type="entry name" value="Cyclophilin_A-like"/>
</dbReference>
<dbReference type="AlphaFoldDB" id="A0AA37S9I5"/>
<evidence type="ECO:0000256" key="4">
    <source>
        <dbReference type="RuleBase" id="RU363019"/>
    </source>
</evidence>
<organism evidence="6 7">
    <name type="scientific">Litoribrevibacter albus</name>
    <dbReference type="NCBI Taxonomy" id="1473156"/>
    <lineage>
        <taxon>Bacteria</taxon>
        <taxon>Pseudomonadati</taxon>
        <taxon>Pseudomonadota</taxon>
        <taxon>Gammaproteobacteria</taxon>
        <taxon>Oceanospirillales</taxon>
        <taxon>Oceanospirillaceae</taxon>
        <taxon>Litoribrevibacter</taxon>
    </lineage>
</organism>
<evidence type="ECO:0000256" key="3">
    <source>
        <dbReference type="ARBA" id="ARBA00023235"/>
    </source>
</evidence>
<comment type="caution">
    <text evidence="6">The sequence shown here is derived from an EMBL/GenBank/DDBJ whole genome shotgun (WGS) entry which is preliminary data.</text>
</comment>
<dbReference type="PANTHER" id="PTHR45625:SF4">
    <property type="entry name" value="PEPTIDYLPROLYL ISOMERASE DOMAIN AND WD REPEAT-CONTAINING PROTEIN 1"/>
    <property type="match status" value="1"/>
</dbReference>
<evidence type="ECO:0000256" key="1">
    <source>
        <dbReference type="ARBA" id="ARBA00007365"/>
    </source>
</evidence>
<comment type="similarity">
    <text evidence="1 4">Belongs to the cyclophilin-type PPIase family.</text>
</comment>
<dbReference type="PRINTS" id="PR00153">
    <property type="entry name" value="CSAPPISMRASE"/>
</dbReference>
<dbReference type="SUPFAM" id="SSF50891">
    <property type="entry name" value="Cyclophilin-like"/>
    <property type="match status" value="1"/>
</dbReference>
<dbReference type="PROSITE" id="PS00170">
    <property type="entry name" value="CSA_PPIASE_1"/>
    <property type="match status" value="1"/>
</dbReference>
<dbReference type="EC" id="5.2.1.8" evidence="4"/>
<keyword evidence="2 4" id="KW-0697">Rotamase</keyword>
<dbReference type="InterPro" id="IPR002130">
    <property type="entry name" value="Cyclophilin-type_PPIase_dom"/>
</dbReference>
<reference evidence="6" key="2">
    <citation type="submission" date="2023-01" db="EMBL/GenBank/DDBJ databases">
        <title>Draft genome sequence of Litoribrevibacter albus strain NBRC 110071.</title>
        <authorList>
            <person name="Sun Q."/>
            <person name="Mori K."/>
        </authorList>
    </citation>
    <scope>NUCLEOTIDE SEQUENCE</scope>
    <source>
        <strain evidence="6">NBRC 110071</strain>
    </source>
</reference>
<dbReference type="EMBL" id="BSNM01000009">
    <property type="protein sequence ID" value="GLQ30781.1"/>
    <property type="molecule type" value="Genomic_DNA"/>
</dbReference>
<dbReference type="Proteomes" id="UP001161389">
    <property type="component" value="Unassembled WGS sequence"/>
</dbReference>
<dbReference type="GO" id="GO:0006457">
    <property type="term" value="P:protein folding"/>
    <property type="evidence" value="ECO:0007669"/>
    <property type="project" value="InterPro"/>
</dbReference>
<accession>A0AA37S9I5</accession>
<dbReference type="PANTHER" id="PTHR45625">
    <property type="entry name" value="PEPTIDYL-PROLYL CIS-TRANS ISOMERASE-RELATED"/>
    <property type="match status" value="1"/>
</dbReference>
<dbReference type="InterPro" id="IPR029000">
    <property type="entry name" value="Cyclophilin-like_dom_sf"/>
</dbReference>
<keyword evidence="3 4" id="KW-0413">Isomerase</keyword>
<sequence>MLHIKFEQIEFGTVFIMKLLNMMRNTLVATALTLVSFAGFADGEPKVVLETNKGDITIELFPNEAPKTVENFLNYVNDGFYNGVIFHRVIPNFMIQTGGFTTAKVRKATSTPIENEATNGLSNSRGTVAMARTRAINSATSQFYINLVDNLHLNHQGKTQETYGYTVFGKITNDSFTIIDEISKVQTTRYQEHKFMPVSDVIIKRAYEVKEETATVDASTAAES</sequence>
<evidence type="ECO:0000256" key="2">
    <source>
        <dbReference type="ARBA" id="ARBA00023110"/>
    </source>
</evidence>
<dbReference type="GO" id="GO:0003755">
    <property type="term" value="F:peptidyl-prolyl cis-trans isomerase activity"/>
    <property type="evidence" value="ECO:0007669"/>
    <property type="project" value="UniProtKB-UniRule"/>
</dbReference>
<evidence type="ECO:0000313" key="7">
    <source>
        <dbReference type="Proteomes" id="UP001161389"/>
    </source>
</evidence>
<comment type="catalytic activity">
    <reaction evidence="4">
        <text>[protein]-peptidylproline (omega=180) = [protein]-peptidylproline (omega=0)</text>
        <dbReference type="Rhea" id="RHEA:16237"/>
        <dbReference type="Rhea" id="RHEA-COMP:10747"/>
        <dbReference type="Rhea" id="RHEA-COMP:10748"/>
        <dbReference type="ChEBI" id="CHEBI:83833"/>
        <dbReference type="ChEBI" id="CHEBI:83834"/>
        <dbReference type="EC" id="5.2.1.8"/>
    </reaction>
</comment>
<dbReference type="Pfam" id="PF00160">
    <property type="entry name" value="Pro_isomerase"/>
    <property type="match status" value="1"/>
</dbReference>
<proteinExistence type="inferred from homology"/>
<evidence type="ECO:0000259" key="5">
    <source>
        <dbReference type="PROSITE" id="PS50072"/>
    </source>
</evidence>